<dbReference type="EMBL" id="JAGSPM010000005">
    <property type="protein sequence ID" value="MBR7746872.1"/>
    <property type="molecule type" value="Genomic_DNA"/>
</dbReference>
<evidence type="ECO:0000313" key="2">
    <source>
        <dbReference type="EMBL" id="MBR7746872.1"/>
    </source>
</evidence>
<accession>A0A941I2Z5</accession>
<dbReference type="Proteomes" id="UP000680158">
    <property type="component" value="Unassembled WGS sequence"/>
</dbReference>
<name>A0A941I2Z5_9BURK</name>
<dbReference type="InterPro" id="IPR036010">
    <property type="entry name" value="2Fe-2S_ferredoxin-like_sf"/>
</dbReference>
<reference evidence="2 3" key="1">
    <citation type="submission" date="2021-04" db="EMBL/GenBank/DDBJ databases">
        <title>novel species isolated from subtropical streams in China.</title>
        <authorList>
            <person name="Lu H."/>
        </authorList>
    </citation>
    <scope>NUCLEOTIDE SEQUENCE [LARGE SCALE GENOMIC DNA]</scope>
    <source>
        <strain evidence="2 3">BYS107W</strain>
    </source>
</reference>
<comment type="caution">
    <text evidence="2">The sequence shown here is derived from an EMBL/GenBank/DDBJ whole genome shotgun (WGS) entry which is preliminary data.</text>
</comment>
<gene>
    <name evidence="2" type="ORF">KDM92_09790</name>
</gene>
<dbReference type="Gene3D" id="3.10.20.440">
    <property type="entry name" value="2Fe-2S iron-sulphur cluster binding domain, sarcosine oxidase, alpha subunit, N-terminal domain"/>
    <property type="match status" value="1"/>
</dbReference>
<keyword evidence="1" id="KW-0560">Oxidoreductase</keyword>
<evidence type="ECO:0000256" key="1">
    <source>
        <dbReference type="ARBA" id="ARBA00023002"/>
    </source>
</evidence>
<dbReference type="AlphaFoldDB" id="A0A941I2Z5"/>
<organism evidence="2 3">
    <name type="scientific">Undibacterium baiyunense</name>
    <dbReference type="NCBI Taxonomy" id="2828731"/>
    <lineage>
        <taxon>Bacteria</taxon>
        <taxon>Pseudomonadati</taxon>
        <taxon>Pseudomonadota</taxon>
        <taxon>Betaproteobacteria</taxon>
        <taxon>Burkholderiales</taxon>
        <taxon>Oxalobacteraceae</taxon>
        <taxon>Undibacterium</taxon>
    </lineage>
</organism>
<dbReference type="RefSeq" id="WP_212684172.1">
    <property type="nucleotide sequence ID" value="NZ_JAGSPM010000005.1"/>
</dbReference>
<sequence length="90" mass="9295">MNSAPASSSSISISINGQMHQVESGISVAAALAKCGKPQTRLSVTGMPRTAFCGMGVCQECRVTINGASHQLACQTMCTDQMQILTGECA</sequence>
<dbReference type="GO" id="GO:0051536">
    <property type="term" value="F:iron-sulfur cluster binding"/>
    <property type="evidence" value="ECO:0007669"/>
    <property type="project" value="InterPro"/>
</dbReference>
<dbReference type="GO" id="GO:0016491">
    <property type="term" value="F:oxidoreductase activity"/>
    <property type="evidence" value="ECO:0007669"/>
    <property type="project" value="UniProtKB-KW"/>
</dbReference>
<keyword evidence="3" id="KW-1185">Reference proteome</keyword>
<dbReference type="InterPro" id="IPR042204">
    <property type="entry name" value="2Fe-2S-bd_N"/>
</dbReference>
<evidence type="ECO:0000313" key="3">
    <source>
        <dbReference type="Proteomes" id="UP000680158"/>
    </source>
</evidence>
<proteinExistence type="predicted"/>
<dbReference type="Pfam" id="PF13510">
    <property type="entry name" value="Fer2_4"/>
    <property type="match status" value="1"/>
</dbReference>
<protein>
    <submittedName>
        <fullName evidence="2">(2Fe-2S)-binding protein</fullName>
    </submittedName>
</protein>
<dbReference type="SUPFAM" id="SSF54292">
    <property type="entry name" value="2Fe-2S ferredoxin-like"/>
    <property type="match status" value="1"/>
</dbReference>